<name>D1PGM1_9BACT</name>
<sequence length="41" mass="5053">MEEVISQGYYISRRDAFFVKRIPSFFITPYYILRELKIRCC</sequence>
<dbReference type="Proteomes" id="UP000004477">
    <property type="component" value="Unassembled WGS sequence"/>
</dbReference>
<reference evidence="1" key="1">
    <citation type="submission" date="2009-11" db="EMBL/GenBank/DDBJ databases">
        <authorList>
            <person name="Weinstock G."/>
            <person name="Sodergren E."/>
            <person name="Clifton S."/>
            <person name="Fulton L."/>
            <person name="Fulton B."/>
            <person name="Courtney L."/>
            <person name="Fronick C."/>
            <person name="Harrison M."/>
            <person name="Strong C."/>
            <person name="Farmer C."/>
            <person name="Delahaunty K."/>
            <person name="Markovic C."/>
            <person name="Hall O."/>
            <person name="Minx P."/>
            <person name="Tomlinson C."/>
            <person name="Mitreva M."/>
            <person name="Nelson J."/>
            <person name="Hou S."/>
            <person name="Wollam A."/>
            <person name="Pepin K.H."/>
            <person name="Johnson M."/>
            <person name="Bhonagiri V."/>
            <person name="Nash W.E."/>
            <person name="Warren W."/>
            <person name="Chinwalla A."/>
            <person name="Mardis E.R."/>
            <person name="Wilson R.K."/>
        </authorList>
    </citation>
    <scope>NUCLEOTIDE SEQUENCE [LARGE SCALE GENOMIC DNA]</scope>
    <source>
        <strain evidence="1">DSM 18205</strain>
    </source>
</reference>
<dbReference type="HOGENOM" id="CLU_3274454_0_0_10"/>
<proteinExistence type="predicted"/>
<evidence type="ECO:0000313" key="1">
    <source>
        <dbReference type="EMBL" id="EFB34138.1"/>
    </source>
</evidence>
<dbReference type="AlphaFoldDB" id="D1PGM1"/>
<keyword evidence="2" id="KW-1185">Reference proteome</keyword>
<dbReference type="PaxDb" id="537011-PREVCOP_06386"/>
<gene>
    <name evidence="1" type="ORF">PREVCOP_06386</name>
</gene>
<evidence type="ECO:0000313" key="2">
    <source>
        <dbReference type="Proteomes" id="UP000004477"/>
    </source>
</evidence>
<comment type="caution">
    <text evidence="1">The sequence shown here is derived from an EMBL/GenBank/DDBJ whole genome shotgun (WGS) entry which is preliminary data.</text>
</comment>
<protein>
    <submittedName>
        <fullName evidence="1">Uncharacterized protein</fullName>
    </submittedName>
</protein>
<organism evidence="1 2">
    <name type="scientific">Segatella copri DSM 18205</name>
    <dbReference type="NCBI Taxonomy" id="537011"/>
    <lineage>
        <taxon>Bacteria</taxon>
        <taxon>Pseudomonadati</taxon>
        <taxon>Bacteroidota</taxon>
        <taxon>Bacteroidia</taxon>
        <taxon>Bacteroidales</taxon>
        <taxon>Prevotellaceae</taxon>
        <taxon>Segatella</taxon>
    </lineage>
</organism>
<accession>D1PGM1</accession>
<dbReference type="EMBL" id="ACBX02000045">
    <property type="protein sequence ID" value="EFB34138.1"/>
    <property type="molecule type" value="Genomic_DNA"/>
</dbReference>